<proteinExistence type="predicted"/>
<organism evidence="1">
    <name type="scientific">Rhizophora mucronata</name>
    <name type="common">Asiatic mangrove</name>
    <dbReference type="NCBI Taxonomy" id="61149"/>
    <lineage>
        <taxon>Eukaryota</taxon>
        <taxon>Viridiplantae</taxon>
        <taxon>Streptophyta</taxon>
        <taxon>Embryophyta</taxon>
        <taxon>Tracheophyta</taxon>
        <taxon>Spermatophyta</taxon>
        <taxon>Magnoliopsida</taxon>
        <taxon>eudicotyledons</taxon>
        <taxon>Gunneridae</taxon>
        <taxon>Pentapetalae</taxon>
        <taxon>rosids</taxon>
        <taxon>fabids</taxon>
        <taxon>Malpighiales</taxon>
        <taxon>Rhizophoraceae</taxon>
        <taxon>Rhizophora</taxon>
    </lineage>
</organism>
<dbReference type="EMBL" id="GGEC01059374">
    <property type="protein sequence ID" value="MBX39858.1"/>
    <property type="molecule type" value="Transcribed_RNA"/>
</dbReference>
<name>A0A2P2NBK0_RHIMU</name>
<reference evidence="1" key="1">
    <citation type="submission" date="2018-02" db="EMBL/GenBank/DDBJ databases">
        <title>Rhizophora mucronata_Transcriptome.</title>
        <authorList>
            <person name="Meera S.P."/>
            <person name="Sreeshan A."/>
            <person name="Augustine A."/>
        </authorList>
    </citation>
    <scope>NUCLEOTIDE SEQUENCE</scope>
    <source>
        <tissue evidence="1">Leaf</tissue>
    </source>
</reference>
<dbReference type="AlphaFoldDB" id="A0A2P2NBK0"/>
<sequence>MLTSNTQMIAKTQIIKNMPMTHYSTSI</sequence>
<evidence type="ECO:0000313" key="1">
    <source>
        <dbReference type="EMBL" id="MBX39858.1"/>
    </source>
</evidence>
<protein>
    <submittedName>
        <fullName evidence="1">Uncharacterized protein</fullName>
    </submittedName>
</protein>
<accession>A0A2P2NBK0</accession>